<gene>
    <name evidence="2" type="ORF">HMPREF1535_04391</name>
</gene>
<dbReference type="Pfam" id="PF12771">
    <property type="entry name" value="SusD-like_2"/>
    <property type="match status" value="1"/>
</dbReference>
<dbReference type="RefSeq" id="WP_046147406.1">
    <property type="nucleotide sequence ID" value="NZ_KQ033913.1"/>
</dbReference>
<comment type="caution">
    <text evidence="2">The sequence shown here is derived from an EMBL/GenBank/DDBJ whole genome shotgun (WGS) entry which is preliminary data.</text>
</comment>
<dbReference type="Gene3D" id="1.25.40.390">
    <property type="match status" value="1"/>
</dbReference>
<dbReference type="HOGENOM" id="CLU_459934_0_0_10"/>
<evidence type="ECO:0008006" key="4">
    <source>
        <dbReference type="Google" id="ProtNLM"/>
    </source>
</evidence>
<protein>
    <recommendedName>
        <fullName evidence="4">SusD/RagB family nutrient-binding outer membrane lipoprotein</fullName>
    </recommendedName>
</protein>
<sequence>MKTIKKYIAGLALGVVASGAMMSCSDTLEEKFYNPDRQTDADFTLLFAGAQTPGHLFRYDYGATYHYMRTFGKMLGIAVSPIYIDISQYNTIIQLWNDWSGDNLNNFLFNQTCNNYSRNINGMKLLYNAMSDEDKAKNAVYMRCCDIIQCYAFQRATDLYDDMPYSEAGGAYQEQFYPKYDTQEFIYDDIMARLKTAAADLSNFEFDTEGSKIKFAANDLLCDGDLDRWVRFANSIRLRMAMRLCHVKPDVAVATIKELVAEDRLLTEASHDIGFEEMDKTHAFEVTFFRGIDERGYECGAPYTIIHDIMNYEYQPGDENGITRHDFDPRVYAMFQPDVHGRYIGIPLRQEEVETILPKYYTEDEIYDMLHFDDYENSIWEDTRIPAIYNRRTYFNFDMKFPVMGSTEVNLILAEAAVRWPGEFGNIDPKECIKKAIYASTKFYYDTNNSMAYNESSLPSILYVYEKAKAPNWSEIQDHLADYEEFAANKFAGLDYKGKLKFIFGQKFCHMNIMNPYEIYNEARRLVKDLDGELPFVATPNIVFMERLYYPKSELSGNAENFEKVAYKNSYDYPVWWTGRTKAAENHNGNAMN</sequence>
<accession>A0A0F5IRL4</accession>
<dbReference type="STRING" id="927665.HMPREF1535_04391"/>
<name>A0A0F5IRL4_9BACT</name>
<reference evidence="2 3" key="1">
    <citation type="submission" date="2013-04" db="EMBL/GenBank/DDBJ databases">
        <title>The Genome Sequence of Parabacteroides goldsteinii DSM 19448.</title>
        <authorList>
            <consortium name="The Broad Institute Genomics Platform"/>
            <person name="Earl A."/>
            <person name="Ward D."/>
            <person name="Feldgarden M."/>
            <person name="Gevers D."/>
            <person name="Martens E."/>
            <person name="Sakamoto M."/>
            <person name="Benno Y."/>
            <person name="Song Y."/>
            <person name="Liu C."/>
            <person name="Lee J."/>
            <person name="Bolanos M."/>
            <person name="Vaisanen M.L."/>
            <person name="Finegold S.M."/>
            <person name="Walker B."/>
            <person name="Young S."/>
            <person name="Zeng Q."/>
            <person name="Gargeya S."/>
            <person name="Fitzgerald M."/>
            <person name="Haas B."/>
            <person name="Abouelleil A."/>
            <person name="Allen A.W."/>
            <person name="Alvarado L."/>
            <person name="Arachchi H.M."/>
            <person name="Berlin A.M."/>
            <person name="Chapman S.B."/>
            <person name="Gainer-Dewar J."/>
            <person name="Goldberg J."/>
            <person name="Griggs A."/>
            <person name="Gujja S."/>
            <person name="Hansen M."/>
            <person name="Howarth C."/>
            <person name="Imamovic A."/>
            <person name="Ireland A."/>
            <person name="Larimer J."/>
            <person name="McCowan C."/>
            <person name="Murphy C."/>
            <person name="Pearson M."/>
            <person name="Poon T.W."/>
            <person name="Priest M."/>
            <person name="Roberts A."/>
            <person name="Saif S."/>
            <person name="Shea T."/>
            <person name="Sisk P."/>
            <person name="Sykes S."/>
            <person name="Wortman J."/>
            <person name="Nusbaum C."/>
            <person name="Birren B."/>
        </authorList>
    </citation>
    <scope>NUCLEOTIDE SEQUENCE [LARGE SCALE GENOMIC DNA]</scope>
    <source>
        <strain evidence="2 3">DSM 19448</strain>
    </source>
</reference>
<dbReference type="SUPFAM" id="SSF48452">
    <property type="entry name" value="TPR-like"/>
    <property type="match status" value="1"/>
</dbReference>
<dbReference type="InterPro" id="IPR011990">
    <property type="entry name" value="TPR-like_helical_dom_sf"/>
</dbReference>
<dbReference type="AlphaFoldDB" id="A0A0F5IRL4"/>
<dbReference type="PATRIC" id="fig|927665.4.peg.4509"/>
<dbReference type="InterPro" id="IPR041662">
    <property type="entry name" value="SusD-like_2"/>
</dbReference>
<evidence type="ECO:0000313" key="3">
    <source>
        <dbReference type="Proteomes" id="UP000033047"/>
    </source>
</evidence>
<evidence type="ECO:0000313" key="2">
    <source>
        <dbReference type="EMBL" id="KKB47975.1"/>
    </source>
</evidence>
<dbReference type="EMBL" id="AQHV01000024">
    <property type="protein sequence ID" value="KKB47975.1"/>
    <property type="molecule type" value="Genomic_DNA"/>
</dbReference>
<proteinExistence type="predicted"/>
<keyword evidence="1" id="KW-0732">Signal</keyword>
<organism evidence="2 3">
    <name type="scientific">Parabacteroides goldsteinii DSM 19448 = WAL 12034</name>
    <dbReference type="NCBI Taxonomy" id="927665"/>
    <lineage>
        <taxon>Bacteria</taxon>
        <taxon>Pseudomonadati</taxon>
        <taxon>Bacteroidota</taxon>
        <taxon>Bacteroidia</taxon>
        <taxon>Bacteroidales</taxon>
        <taxon>Tannerellaceae</taxon>
        <taxon>Parabacteroides</taxon>
    </lineage>
</organism>
<feature type="chain" id="PRO_5002488739" description="SusD/RagB family nutrient-binding outer membrane lipoprotein" evidence="1">
    <location>
        <begin position="23"/>
        <end position="593"/>
    </location>
</feature>
<evidence type="ECO:0000256" key="1">
    <source>
        <dbReference type="SAM" id="SignalP"/>
    </source>
</evidence>
<feature type="signal peptide" evidence="1">
    <location>
        <begin position="1"/>
        <end position="22"/>
    </location>
</feature>
<dbReference type="Proteomes" id="UP000033047">
    <property type="component" value="Unassembled WGS sequence"/>
</dbReference>
<dbReference type="PROSITE" id="PS51257">
    <property type="entry name" value="PROKAR_LIPOPROTEIN"/>
    <property type="match status" value="1"/>
</dbReference>